<dbReference type="EMBL" id="QMKO01001709">
    <property type="protein sequence ID" value="RTG87193.1"/>
    <property type="molecule type" value="Genomic_DNA"/>
</dbReference>
<reference evidence="2 3" key="1">
    <citation type="journal article" date="2019" name="PLoS Pathog.">
        <title>Genome sequence of the bovine parasite Schistosoma bovis Tanzania.</title>
        <authorList>
            <person name="Oey H."/>
            <person name="Zakrzewski M."/>
            <person name="Gobert G."/>
            <person name="Gravermann K."/>
            <person name="Stoye J."/>
            <person name="Jones M."/>
            <person name="Mcmanus D."/>
            <person name="Krause L."/>
        </authorList>
    </citation>
    <scope>NUCLEOTIDE SEQUENCE [LARGE SCALE GENOMIC DNA]</scope>
    <source>
        <strain evidence="2 3">TAN1997</strain>
    </source>
</reference>
<name>A0A430QHP0_SCHBO</name>
<feature type="chain" id="PRO_5019280762" evidence="1">
    <location>
        <begin position="26"/>
        <end position="111"/>
    </location>
</feature>
<evidence type="ECO:0000256" key="1">
    <source>
        <dbReference type="SAM" id="SignalP"/>
    </source>
</evidence>
<proteinExistence type="predicted"/>
<comment type="caution">
    <text evidence="2">The sequence shown here is derived from an EMBL/GenBank/DDBJ whole genome shotgun (WGS) entry which is preliminary data.</text>
</comment>
<dbReference type="Proteomes" id="UP000290809">
    <property type="component" value="Unassembled WGS sequence"/>
</dbReference>
<protein>
    <submittedName>
        <fullName evidence="2">Uncharacterized protein</fullName>
    </submittedName>
</protein>
<evidence type="ECO:0000313" key="3">
    <source>
        <dbReference type="Proteomes" id="UP000290809"/>
    </source>
</evidence>
<evidence type="ECO:0000313" key="2">
    <source>
        <dbReference type="EMBL" id="RTG87193.1"/>
    </source>
</evidence>
<sequence length="111" mass="12493">MNLISISLLLFLSIASLSIMPVVITEFSNLYIPIEFNENNQMFLRLEQFKLVLDKDDQLTVKDGDCVTTVDLAAPNAKEIKAHKAHRQVTRSAYTNINDDTSCRLTASLHP</sequence>
<keyword evidence="3" id="KW-1185">Reference proteome</keyword>
<organism evidence="2 3">
    <name type="scientific">Schistosoma bovis</name>
    <name type="common">Blood fluke</name>
    <dbReference type="NCBI Taxonomy" id="6184"/>
    <lineage>
        <taxon>Eukaryota</taxon>
        <taxon>Metazoa</taxon>
        <taxon>Spiralia</taxon>
        <taxon>Lophotrochozoa</taxon>
        <taxon>Platyhelminthes</taxon>
        <taxon>Trematoda</taxon>
        <taxon>Digenea</taxon>
        <taxon>Strigeidida</taxon>
        <taxon>Schistosomatoidea</taxon>
        <taxon>Schistosomatidae</taxon>
        <taxon>Schistosoma</taxon>
    </lineage>
</organism>
<dbReference type="AlphaFoldDB" id="A0A430QHP0"/>
<accession>A0A430QHP0</accession>
<feature type="signal peptide" evidence="1">
    <location>
        <begin position="1"/>
        <end position="25"/>
    </location>
</feature>
<gene>
    <name evidence="2" type="ORF">DC041_0005362</name>
</gene>
<keyword evidence="1" id="KW-0732">Signal</keyword>